<keyword evidence="2 8" id="KW-0863">Zinc-finger</keyword>
<proteinExistence type="predicted"/>
<feature type="region of interest" description="Disordered" evidence="10">
    <location>
        <begin position="1"/>
        <end position="36"/>
    </location>
</feature>
<feature type="region of interest" description="Disordered" evidence="10">
    <location>
        <begin position="284"/>
        <end position="304"/>
    </location>
</feature>
<dbReference type="EMBL" id="BAABME010020982">
    <property type="protein sequence ID" value="GAA0162025.1"/>
    <property type="molecule type" value="Genomic_DNA"/>
</dbReference>
<keyword evidence="6 9" id="KW-0804">Transcription</keyword>
<keyword evidence="4 9" id="KW-0805">Transcription regulation</keyword>
<feature type="compositionally biased region" description="Low complexity" evidence="10">
    <location>
        <begin position="22"/>
        <end position="32"/>
    </location>
</feature>
<evidence type="ECO:0000256" key="3">
    <source>
        <dbReference type="ARBA" id="ARBA00022833"/>
    </source>
</evidence>
<comment type="subcellular location">
    <subcellularLocation>
        <location evidence="8 9">Nucleus</location>
    </subcellularLocation>
</comment>
<evidence type="ECO:0000256" key="4">
    <source>
        <dbReference type="ARBA" id="ARBA00023015"/>
    </source>
</evidence>
<keyword evidence="3 9" id="KW-0862">Zinc</keyword>
<comment type="caution">
    <text evidence="12">The sequence shown here is derived from an EMBL/GenBank/DDBJ whole genome shotgun (WGS) entry which is preliminary data.</text>
</comment>
<evidence type="ECO:0000256" key="2">
    <source>
        <dbReference type="ARBA" id="ARBA00022771"/>
    </source>
</evidence>
<evidence type="ECO:0000256" key="10">
    <source>
        <dbReference type="SAM" id="MobiDB-lite"/>
    </source>
</evidence>
<gene>
    <name evidence="12" type="ORF">LIER_39333</name>
</gene>
<feature type="compositionally biased region" description="Low complexity" evidence="10">
    <location>
        <begin position="93"/>
        <end position="106"/>
    </location>
</feature>
<dbReference type="Proteomes" id="UP001454036">
    <property type="component" value="Unassembled WGS sequence"/>
</dbReference>
<evidence type="ECO:0000256" key="7">
    <source>
        <dbReference type="ARBA" id="ARBA00023242"/>
    </source>
</evidence>
<dbReference type="PANTHER" id="PTHR31992">
    <property type="entry name" value="DOF ZINC FINGER PROTEIN DOF1.4-RELATED"/>
    <property type="match status" value="1"/>
</dbReference>
<accession>A0AAV3QD62</accession>
<keyword evidence="13" id="KW-1185">Reference proteome</keyword>
<comment type="function">
    <text evidence="9">Transcription factor that binds specifically to a 5'-AA[AG]G-3' consensus core sequence.</text>
</comment>
<evidence type="ECO:0000313" key="13">
    <source>
        <dbReference type="Proteomes" id="UP001454036"/>
    </source>
</evidence>
<dbReference type="GO" id="GO:0008270">
    <property type="term" value="F:zinc ion binding"/>
    <property type="evidence" value="ECO:0007669"/>
    <property type="project" value="UniProtKB-KW"/>
</dbReference>
<evidence type="ECO:0000256" key="9">
    <source>
        <dbReference type="RuleBase" id="RU369094"/>
    </source>
</evidence>
<dbReference type="Pfam" id="PF02701">
    <property type="entry name" value="Zn_ribbon_Dof"/>
    <property type="match status" value="1"/>
</dbReference>
<evidence type="ECO:0000256" key="6">
    <source>
        <dbReference type="ARBA" id="ARBA00023163"/>
    </source>
</evidence>
<keyword evidence="1 9" id="KW-0479">Metal-binding</keyword>
<evidence type="ECO:0000313" key="12">
    <source>
        <dbReference type="EMBL" id="GAA0162025.1"/>
    </source>
</evidence>
<dbReference type="GO" id="GO:0003700">
    <property type="term" value="F:DNA-binding transcription factor activity"/>
    <property type="evidence" value="ECO:0007669"/>
    <property type="project" value="UniProtKB-UniRule"/>
</dbReference>
<evidence type="ECO:0000259" key="11">
    <source>
        <dbReference type="PROSITE" id="PS50884"/>
    </source>
</evidence>
<evidence type="ECO:0000256" key="8">
    <source>
        <dbReference type="PROSITE-ProRule" id="PRU00071"/>
    </source>
</evidence>
<protein>
    <recommendedName>
        <fullName evidence="9">Dof zinc finger protein</fullName>
    </recommendedName>
</protein>
<dbReference type="PROSITE" id="PS50884">
    <property type="entry name" value="ZF_DOF_2"/>
    <property type="match status" value="1"/>
</dbReference>
<organism evidence="12 13">
    <name type="scientific">Lithospermum erythrorhizon</name>
    <name type="common">Purple gromwell</name>
    <name type="synonym">Lithospermum officinale var. erythrorhizon</name>
    <dbReference type="NCBI Taxonomy" id="34254"/>
    <lineage>
        <taxon>Eukaryota</taxon>
        <taxon>Viridiplantae</taxon>
        <taxon>Streptophyta</taxon>
        <taxon>Embryophyta</taxon>
        <taxon>Tracheophyta</taxon>
        <taxon>Spermatophyta</taxon>
        <taxon>Magnoliopsida</taxon>
        <taxon>eudicotyledons</taxon>
        <taxon>Gunneridae</taxon>
        <taxon>Pentapetalae</taxon>
        <taxon>asterids</taxon>
        <taxon>lamiids</taxon>
        <taxon>Boraginales</taxon>
        <taxon>Boraginaceae</taxon>
        <taxon>Boraginoideae</taxon>
        <taxon>Lithospermeae</taxon>
        <taxon>Lithospermum</taxon>
    </lineage>
</organism>
<reference evidence="12 13" key="1">
    <citation type="submission" date="2024-01" db="EMBL/GenBank/DDBJ databases">
        <title>The complete chloroplast genome sequence of Lithospermum erythrorhizon: insights into the phylogenetic relationship among Boraginaceae species and the maternal lineages of purple gromwells.</title>
        <authorList>
            <person name="Okada T."/>
            <person name="Watanabe K."/>
        </authorList>
    </citation>
    <scope>NUCLEOTIDE SEQUENCE [LARGE SCALE GENOMIC DNA]</scope>
</reference>
<feature type="region of interest" description="Disordered" evidence="10">
    <location>
        <begin position="80"/>
        <end position="106"/>
    </location>
</feature>
<feature type="compositionally biased region" description="Low complexity" evidence="10">
    <location>
        <begin position="284"/>
        <end position="301"/>
    </location>
</feature>
<dbReference type="InterPro" id="IPR003851">
    <property type="entry name" value="Znf_Dof"/>
</dbReference>
<dbReference type="InterPro" id="IPR045174">
    <property type="entry name" value="Dof"/>
</dbReference>
<evidence type="ECO:0000256" key="5">
    <source>
        <dbReference type="ARBA" id="ARBA00023125"/>
    </source>
</evidence>
<feature type="domain" description="Dof-type" evidence="11">
    <location>
        <begin position="36"/>
        <end position="90"/>
    </location>
</feature>
<keyword evidence="7 8" id="KW-0539">Nucleus</keyword>
<keyword evidence="5 8" id="KW-0238">DNA-binding</keyword>
<dbReference type="AlphaFoldDB" id="A0AAV3QD62"/>
<evidence type="ECO:0000256" key="1">
    <source>
        <dbReference type="ARBA" id="ARBA00022723"/>
    </source>
</evidence>
<dbReference type="PROSITE" id="PS01361">
    <property type="entry name" value="ZF_DOF_1"/>
    <property type="match status" value="1"/>
</dbReference>
<sequence length="315" mass="34397">MVHDSMASEEETTRDSKRASSQMQEDLQQQQQADAVKCPRCDSMNTKFCYYNNYSLTQPRHFCKTCRRYWTKGGALRNVPIGGGSRKSKKFKPSSSNSSKDYSTSSDLGGLKLFHGLPSSPIMDFQLGGLTLPMLNLNSPPSLSEIVYNQFSSSFGDIGSSSITTPNYFSLDQSLGLNFTFTPLIKQHGENHISLGGVGAQDLGYVGSNVSSLASHAPYVEHHQQIQRPQPLLLQNLDISARENGIYYGNNSSKEGLISGNIASSYFFEEICSPTINPTTSTIASNGANNGNQNGSTWNNGVQGWGNMDQFNALP</sequence>
<dbReference type="GO" id="GO:0003677">
    <property type="term" value="F:DNA binding"/>
    <property type="evidence" value="ECO:0007669"/>
    <property type="project" value="UniProtKB-UniRule"/>
</dbReference>
<name>A0AAV3QD62_LITER</name>
<dbReference type="GO" id="GO:0005634">
    <property type="term" value="C:nucleus"/>
    <property type="evidence" value="ECO:0007669"/>
    <property type="project" value="UniProtKB-SubCell"/>
</dbReference>